<accession>A0A9P6TZC2</accession>
<evidence type="ECO:0000256" key="1">
    <source>
        <dbReference type="SAM" id="SignalP"/>
    </source>
</evidence>
<organism evidence="2 3">
    <name type="scientific">Actinomortierella ambigua</name>
    <dbReference type="NCBI Taxonomy" id="1343610"/>
    <lineage>
        <taxon>Eukaryota</taxon>
        <taxon>Fungi</taxon>
        <taxon>Fungi incertae sedis</taxon>
        <taxon>Mucoromycota</taxon>
        <taxon>Mortierellomycotina</taxon>
        <taxon>Mortierellomycetes</taxon>
        <taxon>Mortierellales</taxon>
        <taxon>Mortierellaceae</taxon>
        <taxon>Actinomortierella</taxon>
    </lineage>
</organism>
<protein>
    <submittedName>
        <fullName evidence="2">Uncharacterized protein</fullName>
    </submittedName>
</protein>
<proteinExistence type="predicted"/>
<dbReference type="AlphaFoldDB" id="A0A9P6TZC2"/>
<dbReference type="EMBL" id="JAAAJB010000613">
    <property type="protein sequence ID" value="KAG0253045.1"/>
    <property type="molecule type" value="Genomic_DNA"/>
</dbReference>
<keyword evidence="3" id="KW-1185">Reference proteome</keyword>
<gene>
    <name evidence="2" type="ORF">DFQ27_007713</name>
</gene>
<name>A0A9P6TZC2_9FUNG</name>
<feature type="signal peptide" evidence="1">
    <location>
        <begin position="1"/>
        <end position="21"/>
    </location>
</feature>
<dbReference type="OrthoDB" id="2422092at2759"/>
<feature type="chain" id="PRO_5040116107" evidence="1">
    <location>
        <begin position="22"/>
        <end position="216"/>
    </location>
</feature>
<reference evidence="2" key="1">
    <citation type="journal article" date="2020" name="Fungal Divers.">
        <title>Resolving the Mortierellaceae phylogeny through synthesis of multi-gene phylogenetics and phylogenomics.</title>
        <authorList>
            <person name="Vandepol N."/>
            <person name="Liber J."/>
            <person name="Desiro A."/>
            <person name="Na H."/>
            <person name="Kennedy M."/>
            <person name="Barry K."/>
            <person name="Grigoriev I.V."/>
            <person name="Miller A.N."/>
            <person name="O'Donnell K."/>
            <person name="Stajich J.E."/>
            <person name="Bonito G."/>
        </authorList>
    </citation>
    <scope>NUCLEOTIDE SEQUENCE</scope>
    <source>
        <strain evidence="2">BC1065</strain>
    </source>
</reference>
<comment type="caution">
    <text evidence="2">The sequence shown here is derived from an EMBL/GenBank/DDBJ whole genome shotgun (WGS) entry which is preliminary data.</text>
</comment>
<dbReference type="Proteomes" id="UP000807716">
    <property type="component" value="Unassembled WGS sequence"/>
</dbReference>
<evidence type="ECO:0000313" key="2">
    <source>
        <dbReference type="EMBL" id="KAG0253045.1"/>
    </source>
</evidence>
<evidence type="ECO:0000313" key="3">
    <source>
        <dbReference type="Proteomes" id="UP000807716"/>
    </source>
</evidence>
<keyword evidence="1" id="KW-0732">Signal</keyword>
<sequence length="216" mass="24751">MVRILTALIALLLATVQICAALKHREALYEQCSGLGFIPHEDNTDAVTRAPHAFGLPDGEYNLRFRGFYLTQPEMGPQSVLLDYDQGLASAWEVINDGQRGIAIRNVNSNMYLAYIDARPNSLLSMTPTPMYWALRQQEMGEGRTQIQALELYEDQVLVIDELPIPLTPPMIGLVLPDKSGEQEGWDIKPTVRSSRRLWRGQARHAYRRPFRWWRW</sequence>